<dbReference type="Proteomes" id="UP000595437">
    <property type="component" value="Chromosome 9"/>
</dbReference>
<evidence type="ECO:0000313" key="2">
    <source>
        <dbReference type="Proteomes" id="UP000595437"/>
    </source>
</evidence>
<organism evidence="1 2">
    <name type="scientific">Caligus rogercresseyi</name>
    <name type="common">Sea louse</name>
    <dbReference type="NCBI Taxonomy" id="217165"/>
    <lineage>
        <taxon>Eukaryota</taxon>
        <taxon>Metazoa</taxon>
        <taxon>Ecdysozoa</taxon>
        <taxon>Arthropoda</taxon>
        <taxon>Crustacea</taxon>
        <taxon>Multicrustacea</taxon>
        <taxon>Hexanauplia</taxon>
        <taxon>Copepoda</taxon>
        <taxon>Siphonostomatoida</taxon>
        <taxon>Caligidae</taxon>
        <taxon>Caligus</taxon>
    </lineage>
</organism>
<protein>
    <submittedName>
        <fullName evidence="1">Uncharacterized protein</fullName>
    </submittedName>
</protein>
<accession>A0A7T8JYV4</accession>
<proteinExistence type="predicted"/>
<reference evidence="2" key="1">
    <citation type="submission" date="2021-01" db="EMBL/GenBank/DDBJ databases">
        <title>Caligus Genome Assembly.</title>
        <authorList>
            <person name="Gallardo-Escarate C."/>
        </authorList>
    </citation>
    <scope>NUCLEOTIDE SEQUENCE [LARGE SCALE GENOMIC DNA]</scope>
</reference>
<evidence type="ECO:0000313" key="1">
    <source>
        <dbReference type="EMBL" id="QQP40287.1"/>
    </source>
</evidence>
<name>A0A7T8JYV4_CALRO</name>
<sequence length="61" mass="6752">MMTIVPRSLCKSPFPSNLPFMMVARMSSGLMMVHRRSFVVTANTLSATWLITSIMSLSSKA</sequence>
<dbReference type="EMBL" id="CP045898">
    <property type="protein sequence ID" value="QQP40287.1"/>
    <property type="molecule type" value="Genomic_DNA"/>
</dbReference>
<keyword evidence="2" id="KW-1185">Reference proteome</keyword>
<gene>
    <name evidence="1" type="ORF">FKW44_014282</name>
</gene>
<dbReference type="AlphaFoldDB" id="A0A7T8JYV4"/>